<feature type="transmembrane region" description="Helical" evidence="8">
    <location>
        <begin position="31"/>
        <end position="53"/>
    </location>
</feature>
<dbReference type="InterPro" id="IPR009617">
    <property type="entry name" value="Seipin"/>
</dbReference>
<comment type="subcellular location">
    <subcellularLocation>
        <location evidence="1">Endoplasmic reticulum membrane</location>
        <topology evidence="1">Multi-pass membrane protein</topology>
    </subcellularLocation>
</comment>
<dbReference type="GO" id="GO:0006629">
    <property type="term" value="P:lipid metabolic process"/>
    <property type="evidence" value="ECO:0007669"/>
    <property type="project" value="UniProtKB-KW"/>
</dbReference>
<evidence type="ECO:0000256" key="6">
    <source>
        <dbReference type="ARBA" id="ARBA00023098"/>
    </source>
</evidence>
<evidence type="ECO:0000256" key="7">
    <source>
        <dbReference type="ARBA" id="ARBA00023136"/>
    </source>
</evidence>
<dbReference type="AlphaFoldDB" id="H3CCJ7"/>
<dbReference type="PANTHER" id="PTHR21212:SF0">
    <property type="entry name" value="SEIPIN"/>
    <property type="match status" value="1"/>
</dbReference>
<keyword evidence="7 8" id="KW-0472">Membrane</keyword>
<evidence type="ECO:0000256" key="3">
    <source>
        <dbReference type="ARBA" id="ARBA00022692"/>
    </source>
</evidence>
<reference evidence="9" key="3">
    <citation type="submission" date="2025-09" db="UniProtKB">
        <authorList>
            <consortium name="Ensembl"/>
        </authorList>
    </citation>
    <scope>IDENTIFICATION</scope>
</reference>
<name>H3CCJ7_TETNG</name>
<dbReference type="STRING" id="99883.ENSTNIP00000005970"/>
<gene>
    <name evidence="9" type="primary">BSCL2</name>
</gene>
<dbReference type="GO" id="GO:0005789">
    <property type="term" value="C:endoplasmic reticulum membrane"/>
    <property type="evidence" value="ECO:0007669"/>
    <property type="project" value="UniProtKB-SubCell"/>
</dbReference>
<organism evidence="9 10">
    <name type="scientific">Tetraodon nigroviridis</name>
    <name type="common">Spotted green pufferfish</name>
    <name type="synonym">Chelonodon nigroviridis</name>
    <dbReference type="NCBI Taxonomy" id="99883"/>
    <lineage>
        <taxon>Eukaryota</taxon>
        <taxon>Metazoa</taxon>
        <taxon>Chordata</taxon>
        <taxon>Craniata</taxon>
        <taxon>Vertebrata</taxon>
        <taxon>Euteleostomi</taxon>
        <taxon>Actinopterygii</taxon>
        <taxon>Neopterygii</taxon>
        <taxon>Teleostei</taxon>
        <taxon>Neoteleostei</taxon>
        <taxon>Acanthomorphata</taxon>
        <taxon>Eupercaria</taxon>
        <taxon>Tetraodontiformes</taxon>
        <taxon>Tetradontoidea</taxon>
        <taxon>Tetraodontidae</taxon>
        <taxon>Tetraodon</taxon>
    </lineage>
</organism>
<keyword evidence="3 8" id="KW-0812">Transmembrane</keyword>
<dbReference type="CDD" id="cd23995">
    <property type="entry name" value="Seipin_BSCL2_like"/>
    <property type="match status" value="1"/>
</dbReference>
<evidence type="ECO:0000256" key="1">
    <source>
        <dbReference type="ARBA" id="ARBA00004477"/>
    </source>
</evidence>
<dbReference type="PANTHER" id="PTHR21212">
    <property type="entry name" value="BERNARDINELLI-SEIP CONGENITAL LIPODYSTROPHY 2 HOMOLOG BSCL2 PROTEIN"/>
    <property type="match status" value="1"/>
</dbReference>
<dbReference type="Pfam" id="PF06775">
    <property type="entry name" value="Seipin"/>
    <property type="match status" value="1"/>
</dbReference>
<evidence type="ECO:0000313" key="9">
    <source>
        <dbReference type="Ensembl" id="ENSTNIP00000005970.1"/>
    </source>
</evidence>
<dbReference type="InParanoid" id="H3CCJ7"/>
<keyword evidence="10" id="KW-1185">Reference proteome</keyword>
<dbReference type="GeneTree" id="ENSGT00390000011639"/>
<protein>
    <recommendedName>
        <fullName evidence="2">Seipin</fullName>
    </recommendedName>
</protein>
<sequence>MMVLLHQVRLKFQNALVRARTRLQRGVTQTFAVFFVVLLLLWMSAFLYGSLYYSYMPNVAFSTTVHYYHRSGCESPSSFLCSYPLANVSLTRNRKHVLTFGQAYQISLLLEMPDSPVNQALGMFMIRTTFYSQDGGQVVSSSQPSMLRYRSDLLKALETLLLLPAFLTGLSEQRQMLEVELFSNYVENPYSPSVSAVIEILSNQVQIYSSQLKIHADFTGISRYLLFNFPLLSAFFGVATNFIFLSVLFILSYLR</sequence>
<accession>H3CCJ7</accession>
<evidence type="ECO:0000256" key="8">
    <source>
        <dbReference type="SAM" id="Phobius"/>
    </source>
</evidence>
<keyword evidence="5 8" id="KW-1133">Transmembrane helix</keyword>
<dbReference type="HOGENOM" id="CLU_049458_1_0_1"/>
<dbReference type="GO" id="GO:0140042">
    <property type="term" value="P:lipid droplet formation"/>
    <property type="evidence" value="ECO:0007669"/>
    <property type="project" value="UniProtKB-ARBA"/>
</dbReference>
<evidence type="ECO:0000256" key="4">
    <source>
        <dbReference type="ARBA" id="ARBA00022824"/>
    </source>
</evidence>
<keyword evidence="4" id="KW-0256">Endoplasmic reticulum</keyword>
<reference evidence="10" key="1">
    <citation type="journal article" date="2004" name="Nature">
        <title>Genome duplication in the teleost fish Tetraodon nigroviridis reveals the early vertebrate proto-karyotype.</title>
        <authorList>
            <person name="Jaillon O."/>
            <person name="Aury J.-M."/>
            <person name="Brunet F."/>
            <person name="Petit J.-L."/>
            <person name="Stange-Thomann N."/>
            <person name="Mauceli E."/>
            <person name="Bouneau L."/>
            <person name="Fischer C."/>
            <person name="Ozouf-Costaz C."/>
            <person name="Bernot A."/>
            <person name="Nicaud S."/>
            <person name="Jaffe D."/>
            <person name="Fisher S."/>
            <person name="Lutfalla G."/>
            <person name="Dossat C."/>
            <person name="Segurens B."/>
            <person name="Dasilva C."/>
            <person name="Salanoubat M."/>
            <person name="Levy M."/>
            <person name="Boudet N."/>
            <person name="Castellano S."/>
            <person name="Anthouard V."/>
            <person name="Jubin C."/>
            <person name="Castelli V."/>
            <person name="Katinka M."/>
            <person name="Vacherie B."/>
            <person name="Biemont C."/>
            <person name="Skalli Z."/>
            <person name="Cattolico L."/>
            <person name="Poulain J."/>
            <person name="De Berardinis V."/>
            <person name="Cruaud C."/>
            <person name="Duprat S."/>
            <person name="Brottier P."/>
            <person name="Coutanceau J.-P."/>
            <person name="Gouzy J."/>
            <person name="Parra G."/>
            <person name="Lardier G."/>
            <person name="Chapple C."/>
            <person name="McKernan K.J."/>
            <person name="McEwan P."/>
            <person name="Bosak S."/>
            <person name="Kellis M."/>
            <person name="Volff J.-N."/>
            <person name="Guigo R."/>
            <person name="Zody M.C."/>
            <person name="Mesirov J."/>
            <person name="Lindblad-Toh K."/>
            <person name="Birren B."/>
            <person name="Nusbaum C."/>
            <person name="Kahn D."/>
            <person name="Robinson-Rechavi M."/>
            <person name="Laudet V."/>
            <person name="Schachter V."/>
            <person name="Quetier F."/>
            <person name="Saurin W."/>
            <person name="Scarpelli C."/>
            <person name="Wincker P."/>
            <person name="Lander E.S."/>
            <person name="Weissenbach J."/>
            <person name="Roest Crollius H."/>
        </authorList>
    </citation>
    <scope>NUCLEOTIDE SEQUENCE [LARGE SCALE GENOMIC DNA]</scope>
</reference>
<dbReference type="Ensembl" id="ENSTNIT00000006118.1">
    <property type="protein sequence ID" value="ENSTNIP00000005970.1"/>
    <property type="gene ID" value="ENSTNIG00000003383.1"/>
</dbReference>
<evidence type="ECO:0000256" key="2">
    <source>
        <dbReference type="ARBA" id="ARBA00022064"/>
    </source>
</evidence>
<keyword evidence="6" id="KW-0443">Lipid metabolism</keyword>
<dbReference type="Proteomes" id="UP000007303">
    <property type="component" value="Unassembled WGS sequence"/>
</dbReference>
<proteinExistence type="predicted"/>
<evidence type="ECO:0000313" key="10">
    <source>
        <dbReference type="Proteomes" id="UP000007303"/>
    </source>
</evidence>
<reference evidence="9" key="2">
    <citation type="submission" date="2025-08" db="UniProtKB">
        <authorList>
            <consortium name="Ensembl"/>
        </authorList>
    </citation>
    <scope>IDENTIFICATION</scope>
</reference>
<feature type="transmembrane region" description="Helical" evidence="8">
    <location>
        <begin position="231"/>
        <end position="254"/>
    </location>
</feature>
<dbReference type="OMA" id="IFLLSWY"/>
<evidence type="ECO:0000256" key="5">
    <source>
        <dbReference type="ARBA" id="ARBA00022989"/>
    </source>
</evidence>